<reference evidence="5 6" key="1">
    <citation type="submission" date="2019-03" db="EMBL/GenBank/DDBJ databases">
        <title>Above-ground endophytic microbial communities from plants in different locations in the United States.</title>
        <authorList>
            <person name="Frank C."/>
        </authorList>
    </citation>
    <scope>NUCLEOTIDE SEQUENCE [LARGE SCALE GENOMIC DNA]</scope>
    <source>
        <strain evidence="5 6">LP_13_YM</strain>
    </source>
</reference>
<feature type="compositionally biased region" description="Polar residues" evidence="3">
    <location>
        <begin position="294"/>
        <end position="304"/>
    </location>
</feature>
<evidence type="ECO:0000256" key="2">
    <source>
        <dbReference type="ARBA" id="ARBA00022729"/>
    </source>
</evidence>
<comment type="similarity">
    <text evidence="1">Belongs to the TrbG/VirB9 family.</text>
</comment>
<feature type="signal peptide" evidence="4">
    <location>
        <begin position="1"/>
        <end position="19"/>
    </location>
</feature>
<dbReference type="InterPro" id="IPR033645">
    <property type="entry name" value="VirB9/CagX/TrbG_C"/>
</dbReference>
<dbReference type="InterPro" id="IPR010258">
    <property type="entry name" value="Conjugal_tfr_TrbG/VirB9/CagX"/>
</dbReference>
<dbReference type="InterPro" id="IPR014148">
    <property type="entry name" value="VirB9"/>
</dbReference>
<keyword evidence="2 4" id="KW-0732">Signal</keyword>
<evidence type="ECO:0000256" key="1">
    <source>
        <dbReference type="ARBA" id="ARBA00006135"/>
    </source>
</evidence>
<evidence type="ECO:0000256" key="4">
    <source>
        <dbReference type="SAM" id="SignalP"/>
    </source>
</evidence>
<evidence type="ECO:0000313" key="5">
    <source>
        <dbReference type="EMBL" id="TCV94762.1"/>
    </source>
</evidence>
<protein>
    <submittedName>
        <fullName evidence="5">Type IV secretion system protein VirB9</fullName>
    </submittedName>
</protein>
<gene>
    <name evidence="5" type="ORF">EC912_103247</name>
</gene>
<feature type="region of interest" description="Disordered" evidence="3">
    <location>
        <begin position="276"/>
        <end position="304"/>
    </location>
</feature>
<dbReference type="NCBIfam" id="TIGR02781">
    <property type="entry name" value="VirB9"/>
    <property type="match status" value="1"/>
</dbReference>
<dbReference type="CDD" id="cd06911">
    <property type="entry name" value="VirB9_CagX_TrbG"/>
    <property type="match status" value="1"/>
</dbReference>
<dbReference type="Gene3D" id="2.60.40.2500">
    <property type="match status" value="1"/>
</dbReference>
<evidence type="ECO:0000313" key="6">
    <source>
        <dbReference type="Proteomes" id="UP000295645"/>
    </source>
</evidence>
<name>A0A4R3YQX7_9GAMM</name>
<accession>A0A4R3YQX7</accession>
<organism evidence="5 6">
    <name type="scientific">Luteibacter rhizovicinus</name>
    <dbReference type="NCBI Taxonomy" id="242606"/>
    <lineage>
        <taxon>Bacteria</taxon>
        <taxon>Pseudomonadati</taxon>
        <taxon>Pseudomonadota</taxon>
        <taxon>Gammaproteobacteria</taxon>
        <taxon>Lysobacterales</taxon>
        <taxon>Rhodanobacteraceae</taxon>
        <taxon>Luteibacter</taxon>
    </lineage>
</organism>
<sequence length="304" mass="33654">MKYVLTCMLAVCTVLVTHAETVPVQGTFDHRMKTVRYNRSDVVRIVGHYGYSTDIEFAQGEAITHIAIGDSLAWEVAPAANHLFVKPREDNAVTNMTVVTDRHVYQFSLDASKAVTSRDRTMFFQVRFAYPDDDAARERVERDARIATSNARRMESALKRTEEARNWNYHACGAKDFRPSEVYDDGRFTYMRFPGAQRIPAIFAIDADGSEGIVNGAMRGDQFVVHTLARRFVLRLGNAVACIENRTYNAHGTAIPQGTTSPNVVREINDNLPATGNAWPSLAPIPAPADKAASETSEGSGHAQ</sequence>
<dbReference type="Proteomes" id="UP000295645">
    <property type="component" value="Unassembled WGS sequence"/>
</dbReference>
<dbReference type="Pfam" id="PF03524">
    <property type="entry name" value="CagX"/>
    <property type="match status" value="1"/>
</dbReference>
<evidence type="ECO:0000256" key="3">
    <source>
        <dbReference type="SAM" id="MobiDB-lite"/>
    </source>
</evidence>
<dbReference type="InterPro" id="IPR038161">
    <property type="entry name" value="VirB9/CagX/TrbG_C_sf"/>
</dbReference>
<proteinExistence type="inferred from homology"/>
<keyword evidence="6" id="KW-1185">Reference proteome</keyword>
<comment type="caution">
    <text evidence="5">The sequence shown here is derived from an EMBL/GenBank/DDBJ whole genome shotgun (WGS) entry which is preliminary data.</text>
</comment>
<dbReference type="AlphaFoldDB" id="A0A4R3YQX7"/>
<dbReference type="EMBL" id="SMCS01000003">
    <property type="protein sequence ID" value="TCV94762.1"/>
    <property type="molecule type" value="Genomic_DNA"/>
</dbReference>
<feature type="chain" id="PRO_5020631387" evidence="4">
    <location>
        <begin position="20"/>
        <end position="304"/>
    </location>
</feature>